<evidence type="ECO:0000313" key="1">
    <source>
        <dbReference type="EMBL" id="KAI3709894.1"/>
    </source>
</evidence>
<sequence length="73" mass="8471">MKWIIRLPTSPRLKVLVIVKLKEDFCNFLFANIILNACHSLLAFTTHNRTTAFTDFRHRRVSLLPNQNSLGSM</sequence>
<protein>
    <submittedName>
        <fullName evidence="1">Uncharacterized protein</fullName>
    </submittedName>
</protein>
<accession>A0ACB9AIN2</accession>
<keyword evidence="2" id="KW-1185">Reference proteome</keyword>
<dbReference type="EMBL" id="CM042015">
    <property type="protein sequence ID" value="KAI3709894.1"/>
    <property type="molecule type" value="Genomic_DNA"/>
</dbReference>
<dbReference type="Proteomes" id="UP001055811">
    <property type="component" value="Linkage Group LG07"/>
</dbReference>
<gene>
    <name evidence="1" type="ORF">L2E82_39662</name>
</gene>
<organism evidence="1 2">
    <name type="scientific">Cichorium intybus</name>
    <name type="common">Chicory</name>
    <dbReference type="NCBI Taxonomy" id="13427"/>
    <lineage>
        <taxon>Eukaryota</taxon>
        <taxon>Viridiplantae</taxon>
        <taxon>Streptophyta</taxon>
        <taxon>Embryophyta</taxon>
        <taxon>Tracheophyta</taxon>
        <taxon>Spermatophyta</taxon>
        <taxon>Magnoliopsida</taxon>
        <taxon>eudicotyledons</taxon>
        <taxon>Gunneridae</taxon>
        <taxon>Pentapetalae</taxon>
        <taxon>asterids</taxon>
        <taxon>campanulids</taxon>
        <taxon>Asterales</taxon>
        <taxon>Asteraceae</taxon>
        <taxon>Cichorioideae</taxon>
        <taxon>Cichorieae</taxon>
        <taxon>Cichoriinae</taxon>
        <taxon>Cichorium</taxon>
    </lineage>
</organism>
<name>A0ACB9AIN2_CICIN</name>
<reference evidence="2" key="1">
    <citation type="journal article" date="2022" name="Mol. Ecol. Resour.">
        <title>The genomes of chicory, endive, great burdock and yacon provide insights into Asteraceae palaeo-polyploidization history and plant inulin production.</title>
        <authorList>
            <person name="Fan W."/>
            <person name="Wang S."/>
            <person name="Wang H."/>
            <person name="Wang A."/>
            <person name="Jiang F."/>
            <person name="Liu H."/>
            <person name="Zhao H."/>
            <person name="Xu D."/>
            <person name="Zhang Y."/>
        </authorList>
    </citation>
    <scope>NUCLEOTIDE SEQUENCE [LARGE SCALE GENOMIC DNA]</scope>
    <source>
        <strain evidence="2">cv. Punajuju</strain>
    </source>
</reference>
<proteinExistence type="predicted"/>
<reference evidence="1 2" key="2">
    <citation type="journal article" date="2022" name="Mol. Ecol. Resour.">
        <title>The genomes of chicory, endive, great burdock and yacon provide insights into Asteraceae paleo-polyploidization history and plant inulin production.</title>
        <authorList>
            <person name="Fan W."/>
            <person name="Wang S."/>
            <person name="Wang H."/>
            <person name="Wang A."/>
            <person name="Jiang F."/>
            <person name="Liu H."/>
            <person name="Zhao H."/>
            <person name="Xu D."/>
            <person name="Zhang Y."/>
        </authorList>
    </citation>
    <scope>NUCLEOTIDE SEQUENCE [LARGE SCALE GENOMIC DNA]</scope>
    <source>
        <strain evidence="2">cv. Punajuju</strain>
        <tissue evidence="1">Leaves</tissue>
    </source>
</reference>
<evidence type="ECO:0000313" key="2">
    <source>
        <dbReference type="Proteomes" id="UP001055811"/>
    </source>
</evidence>
<comment type="caution">
    <text evidence="1">The sequence shown here is derived from an EMBL/GenBank/DDBJ whole genome shotgun (WGS) entry which is preliminary data.</text>
</comment>